<keyword evidence="3" id="KW-1185">Reference proteome</keyword>
<dbReference type="Proteomes" id="UP000257109">
    <property type="component" value="Unassembled WGS sequence"/>
</dbReference>
<evidence type="ECO:0000256" key="1">
    <source>
        <dbReference type="SAM" id="MobiDB-lite"/>
    </source>
</evidence>
<sequence>RQNPSPHTSSPGKWNNSRKHMTHTNTLRLSMPRCSSVGERRPAMQDFSGLLDDTITDFEGFIKLFST</sequence>
<reference evidence="2" key="1">
    <citation type="submission" date="2018-05" db="EMBL/GenBank/DDBJ databases">
        <title>Draft genome of Mucuna pruriens seed.</title>
        <authorList>
            <person name="Nnadi N.E."/>
            <person name="Vos R."/>
            <person name="Hasami M.H."/>
            <person name="Devisetty U.K."/>
            <person name="Aguiy J.C."/>
        </authorList>
    </citation>
    <scope>NUCLEOTIDE SEQUENCE [LARGE SCALE GENOMIC DNA]</scope>
    <source>
        <strain evidence="2">JCA_2017</strain>
    </source>
</reference>
<dbReference type="AlphaFoldDB" id="A0A371F9P4"/>
<proteinExistence type="predicted"/>
<evidence type="ECO:0000313" key="3">
    <source>
        <dbReference type="Proteomes" id="UP000257109"/>
    </source>
</evidence>
<feature type="non-terminal residue" evidence="2">
    <location>
        <position position="1"/>
    </location>
</feature>
<gene>
    <name evidence="2" type="ORF">CR513_45170</name>
</gene>
<name>A0A371F9P4_MUCPR</name>
<organism evidence="2 3">
    <name type="scientific">Mucuna pruriens</name>
    <name type="common">Velvet bean</name>
    <name type="synonym">Dolichos pruriens</name>
    <dbReference type="NCBI Taxonomy" id="157652"/>
    <lineage>
        <taxon>Eukaryota</taxon>
        <taxon>Viridiplantae</taxon>
        <taxon>Streptophyta</taxon>
        <taxon>Embryophyta</taxon>
        <taxon>Tracheophyta</taxon>
        <taxon>Spermatophyta</taxon>
        <taxon>Magnoliopsida</taxon>
        <taxon>eudicotyledons</taxon>
        <taxon>Gunneridae</taxon>
        <taxon>Pentapetalae</taxon>
        <taxon>rosids</taxon>
        <taxon>fabids</taxon>
        <taxon>Fabales</taxon>
        <taxon>Fabaceae</taxon>
        <taxon>Papilionoideae</taxon>
        <taxon>50 kb inversion clade</taxon>
        <taxon>NPAAA clade</taxon>
        <taxon>indigoferoid/millettioid clade</taxon>
        <taxon>Phaseoleae</taxon>
        <taxon>Mucuna</taxon>
    </lineage>
</organism>
<evidence type="ECO:0000313" key="2">
    <source>
        <dbReference type="EMBL" id="RDX75009.1"/>
    </source>
</evidence>
<comment type="caution">
    <text evidence="2">The sequence shown here is derived from an EMBL/GenBank/DDBJ whole genome shotgun (WGS) entry which is preliminary data.</text>
</comment>
<accession>A0A371F9P4</accession>
<protein>
    <submittedName>
        <fullName evidence="2">Uncharacterized protein</fullName>
    </submittedName>
</protein>
<feature type="region of interest" description="Disordered" evidence="1">
    <location>
        <begin position="1"/>
        <end position="38"/>
    </location>
</feature>
<feature type="compositionally biased region" description="Polar residues" evidence="1">
    <location>
        <begin position="1"/>
        <end position="15"/>
    </location>
</feature>
<dbReference type="EMBL" id="QJKJ01009978">
    <property type="protein sequence ID" value="RDX75009.1"/>
    <property type="molecule type" value="Genomic_DNA"/>
</dbReference>